<keyword evidence="1" id="KW-1133">Transmembrane helix</keyword>
<sequence>MPQMAPLWWDILFIIFIILFMWINTIIYFNKNLKINFKKNIKLNNKSFKWKW</sequence>
<evidence type="ECO:0000313" key="2">
    <source>
        <dbReference type="EMBL" id="UPL65795.1"/>
    </source>
</evidence>
<name>A0A8T9ZXL3_9HEMI</name>
<feature type="transmembrane region" description="Helical" evidence="1">
    <location>
        <begin position="6"/>
        <end position="29"/>
    </location>
</feature>
<accession>A0A8T9ZXL3</accession>
<geneLocation type="mitochondrion" evidence="2"/>
<keyword evidence="1" id="KW-0812">Transmembrane</keyword>
<proteinExistence type="predicted"/>
<dbReference type="AlphaFoldDB" id="A0A8T9ZXL3"/>
<reference evidence="2" key="1">
    <citation type="journal article" date="2022" name="Cladistics">
        <title>Diversification of the phytophagous lineages of true bugs (Insecta: Hemiptera: Heteroptera) shortly after that of the flowering plants.</title>
        <authorList>
            <person name="Ye F."/>
            <person name="Kment P."/>
            <person name="Redei D."/>
            <person name="Luo J.Y."/>
            <person name="Wang Y.H."/>
            <person name="Kuechler S.M."/>
            <person name="Zhang W.W."/>
            <person name="Chen P.P."/>
            <person name="Wu H.Y."/>
            <person name="Wu Y.Z."/>
            <person name="Sun X.Y."/>
            <person name="Ding L."/>
            <person name="Wang Y.R."/>
            <person name="Xie Q."/>
        </authorList>
    </citation>
    <scope>NUCLEOTIDE SEQUENCE</scope>
</reference>
<protein>
    <submittedName>
        <fullName evidence="2">ATPase subunit 8</fullName>
    </submittedName>
</protein>
<organism evidence="2">
    <name type="scientific">Megalotomus sp</name>
    <dbReference type="NCBI Taxonomy" id="2931299"/>
    <lineage>
        <taxon>Eukaryota</taxon>
        <taxon>Metazoa</taxon>
        <taxon>Ecdysozoa</taxon>
        <taxon>Arthropoda</taxon>
        <taxon>Hexapoda</taxon>
        <taxon>Insecta</taxon>
        <taxon>Pterygota</taxon>
        <taxon>Neoptera</taxon>
        <taxon>Paraneoptera</taxon>
        <taxon>Hemiptera</taxon>
        <taxon>Heteroptera</taxon>
        <taxon>Panheteroptera</taxon>
        <taxon>Pentatomomorpha</taxon>
        <taxon>Coreoidea</taxon>
        <taxon>Alydidae</taxon>
        <taxon>Megalotomus</taxon>
    </lineage>
</organism>
<dbReference type="EMBL" id="MW619684">
    <property type="protein sequence ID" value="UPL65795.1"/>
    <property type="molecule type" value="Genomic_DNA"/>
</dbReference>
<keyword evidence="2" id="KW-0496">Mitochondrion</keyword>
<keyword evidence="1" id="KW-0472">Membrane</keyword>
<evidence type="ECO:0000256" key="1">
    <source>
        <dbReference type="SAM" id="Phobius"/>
    </source>
</evidence>